<reference evidence="9" key="1">
    <citation type="journal article" date="2022" name="Microorganisms">
        <title>Two New Species of Filamentous Sulfur Bacteria of the Genus Thiothrix, Thiothrix winogradskyi sp. nov. and 'Candidatus Thiothrix sulfatifontis' sp. nov.</title>
        <authorList>
            <person name="Ravin N.V."/>
            <person name="Rossetti S."/>
            <person name="Beletsky A.V."/>
            <person name="Kadnikov V.V."/>
            <person name="Rudenko T.S."/>
            <person name="Smolyakov D.D."/>
            <person name="Moskvitina M.I."/>
            <person name="Gureeva M.V."/>
            <person name="Mardanov A.V."/>
            <person name="Grabovich M.Y."/>
        </authorList>
    </citation>
    <scope>NUCLEOTIDE SEQUENCE</scope>
    <source>
        <strain evidence="9">CT3</strain>
    </source>
</reference>
<accession>A0ABY3T120</accession>
<evidence type="ECO:0000256" key="4">
    <source>
        <dbReference type="ARBA" id="ARBA00022723"/>
    </source>
</evidence>
<dbReference type="SUPFAM" id="SSF88723">
    <property type="entry name" value="PIN domain-like"/>
    <property type="match status" value="1"/>
</dbReference>
<evidence type="ECO:0000256" key="5">
    <source>
        <dbReference type="ARBA" id="ARBA00022801"/>
    </source>
</evidence>
<evidence type="ECO:0000259" key="8">
    <source>
        <dbReference type="Pfam" id="PF01850"/>
    </source>
</evidence>
<dbReference type="InterPro" id="IPR002716">
    <property type="entry name" value="PIN_dom"/>
</dbReference>
<evidence type="ECO:0000256" key="6">
    <source>
        <dbReference type="ARBA" id="ARBA00022842"/>
    </source>
</evidence>
<dbReference type="Pfam" id="PF01850">
    <property type="entry name" value="PIN"/>
    <property type="match status" value="1"/>
</dbReference>
<dbReference type="PANTHER" id="PTHR33653">
    <property type="entry name" value="RIBONUCLEASE VAPC2"/>
    <property type="match status" value="1"/>
</dbReference>
<dbReference type="Proteomes" id="UP001054801">
    <property type="component" value="Chromosome"/>
</dbReference>
<evidence type="ECO:0000256" key="3">
    <source>
        <dbReference type="ARBA" id="ARBA00022722"/>
    </source>
</evidence>
<dbReference type="Gene3D" id="3.40.50.1010">
    <property type="entry name" value="5'-nuclease"/>
    <property type="match status" value="1"/>
</dbReference>
<name>A0ABY3T120_9GAMM</name>
<dbReference type="EMBL" id="CP091244">
    <property type="protein sequence ID" value="UJS25498.1"/>
    <property type="molecule type" value="Genomic_DNA"/>
</dbReference>
<evidence type="ECO:0000256" key="2">
    <source>
        <dbReference type="ARBA" id="ARBA00022649"/>
    </source>
</evidence>
<keyword evidence="10" id="KW-1185">Reference proteome</keyword>
<keyword evidence="6" id="KW-0460">Magnesium</keyword>
<evidence type="ECO:0000313" key="10">
    <source>
        <dbReference type="Proteomes" id="UP001054801"/>
    </source>
</evidence>
<keyword evidence="4" id="KW-0479">Metal-binding</keyword>
<evidence type="ECO:0000256" key="1">
    <source>
        <dbReference type="ARBA" id="ARBA00001946"/>
    </source>
</evidence>
<proteinExistence type="inferred from homology"/>
<dbReference type="PANTHER" id="PTHR33653:SF1">
    <property type="entry name" value="RIBONUCLEASE VAPC2"/>
    <property type="match status" value="1"/>
</dbReference>
<comment type="similarity">
    <text evidence="7">Belongs to the PINc/VapC protein family.</text>
</comment>
<dbReference type="CDD" id="cd18686">
    <property type="entry name" value="PIN_VapC-like"/>
    <property type="match status" value="1"/>
</dbReference>
<evidence type="ECO:0000256" key="7">
    <source>
        <dbReference type="ARBA" id="ARBA00038093"/>
    </source>
</evidence>
<evidence type="ECO:0000313" key="9">
    <source>
        <dbReference type="EMBL" id="UJS25498.1"/>
    </source>
</evidence>
<dbReference type="InterPro" id="IPR050556">
    <property type="entry name" value="Type_II_TA_system_RNase"/>
</dbReference>
<keyword evidence="5" id="KW-0378">Hydrolase</keyword>
<comment type="cofactor">
    <cofactor evidence="1">
        <name>Mg(2+)</name>
        <dbReference type="ChEBI" id="CHEBI:18420"/>
    </cofactor>
</comment>
<feature type="domain" description="PIN" evidence="8">
    <location>
        <begin position="3"/>
        <end position="117"/>
    </location>
</feature>
<sequence>MKVVDSCGWLEYFADGANADKFAAAIEDTQQLIVPVISIFEVFKRVLQQRGEDAALQAVAIMSQGQVIDLDMSLALMAAKLSAELKMPMADSIILTTARQYHAVVLTQDNDFEGVAGVEYFKKVT</sequence>
<keyword evidence="3" id="KW-0540">Nuclease</keyword>
<gene>
    <name evidence="9" type="ORF">L2Y54_05510</name>
</gene>
<protein>
    <submittedName>
        <fullName evidence="9">Type II toxin-antitoxin system VapC family toxin</fullName>
    </submittedName>
</protein>
<dbReference type="InterPro" id="IPR029060">
    <property type="entry name" value="PIN-like_dom_sf"/>
</dbReference>
<keyword evidence="2" id="KW-1277">Toxin-antitoxin system</keyword>
<dbReference type="RefSeq" id="WP_236500792.1">
    <property type="nucleotide sequence ID" value="NZ_CP091244.1"/>
</dbReference>
<organism evidence="9 10">
    <name type="scientific">Thiothrix winogradskyi</name>
    <dbReference type="NCBI Taxonomy" id="96472"/>
    <lineage>
        <taxon>Bacteria</taxon>
        <taxon>Pseudomonadati</taxon>
        <taxon>Pseudomonadota</taxon>
        <taxon>Gammaproteobacteria</taxon>
        <taxon>Thiotrichales</taxon>
        <taxon>Thiotrichaceae</taxon>
        <taxon>Thiothrix</taxon>
    </lineage>
</organism>